<evidence type="ECO:0000313" key="1">
    <source>
        <dbReference type="EMBL" id="GLK50030.1"/>
    </source>
</evidence>
<evidence type="ECO:0000313" key="2">
    <source>
        <dbReference type="Proteomes" id="UP001143509"/>
    </source>
</evidence>
<protein>
    <submittedName>
        <fullName evidence="1">Uncharacterized protein</fullName>
    </submittedName>
</protein>
<accession>A0ABQ5TDJ1</accession>
<name>A0ABQ5TDJ1_9CAUL</name>
<reference evidence="1" key="2">
    <citation type="submission" date="2023-01" db="EMBL/GenBank/DDBJ databases">
        <authorList>
            <person name="Sun Q."/>
            <person name="Evtushenko L."/>
        </authorList>
    </citation>
    <scope>NUCLEOTIDE SEQUENCE</scope>
    <source>
        <strain evidence="1">VKM B-1499</strain>
    </source>
</reference>
<sequence>MSQSNSVFQSGLTTWNLPEGDSARQAVAPLRGYVYQLEASLARWLVLPTGSELLLEVAEDYAEVARNPGSLDAVLKATQIKDTRESGAVTLVVPIYRSIKAPYRGSLTGRCSEPLSAWTSSGNP</sequence>
<dbReference type="Proteomes" id="UP001143509">
    <property type="component" value="Unassembled WGS sequence"/>
</dbReference>
<comment type="caution">
    <text evidence="1">The sequence shown here is derived from an EMBL/GenBank/DDBJ whole genome shotgun (WGS) entry which is preliminary data.</text>
</comment>
<organism evidence="1 2">
    <name type="scientific">Brevundimonas intermedia</name>
    <dbReference type="NCBI Taxonomy" id="74315"/>
    <lineage>
        <taxon>Bacteria</taxon>
        <taxon>Pseudomonadati</taxon>
        <taxon>Pseudomonadota</taxon>
        <taxon>Alphaproteobacteria</taxon>
        <taxon>Caulobacterales</taxon>
        <taxon>Caulobacteraceae</taxon>
        <taxon>Brevundimonas</taxon>
    </lineage>
</organism>
<dbReference type="EMBL" id="BSFD01000011">
    <property type="protein sequence ID" value="GLK50030.1"/>
    <property type="molecule type" value="Genomic_DNA"/>
</dbReference>
<gene>
    <name evidence="1" type="ORF">GCM10017620_30040</name>
</gene>
<reference evidence="1" key="1">
    <citation type="journal article" date="2014" name="Int. J. Syst. Evol. Microbiol.">
        <title>Complete genome of a new Firmicutes species belonging to the dominant human colonic microbiota ('Ruminococcus bicirculans') reveals two chromosomes and a selective capacity to utilize plant glucans.</title>
        <authorList>
            <consortium name="NISC Comparative Sequencing Program"/>
            <person name="Wegmann U."/>
            <person name="Louis P."/>
            <person name="Goesmann A."/>
            <person name="Henrissat B."/>
            <person name="Duncan S.H."/>
            <person name="Flint H.J."/>
        </authorList>
    </citation>
    <scope>NUCLEOTIDE SEQUENCE</scope>
    <source>
        <strain evidence="1">VKM B-1499</strain>
    </source>
</reference>
<proteinExistence type="predicted"/>
<keyword evidence="2" id="KW-1185">Reference proteome</keyword>